<dbReference type="InterPro" id="IPR032675">
    <property type="entry name" value="LRR_dom_sf"/>
</dbReference>
<dbReference type="AlphaFoldDB" id="R7UQH8"/>
<dbReference type="OrthoDB" id="7451790at2759"/>
<evidence type="ECO:0000256" key="12">
    <source>
        <dbReference type="ARBA" id="ARBA00067351"/>
    </source>
</evidence>
<dbReference type="InterPro" id="IPR050576">
    <property type="entry name" value="Cilia_flagella_integrity"/>
</dbReference>
<reference evidence="15" key="3">
    <citation type="submission" date="2015-06" db="UniProtKB">
        <authorList>
            <consortium name="EnsemblMetazoa"/>
        </authorList>
    </citation>
    <scope>IDENTIFICATION</scope>
</reference>
<keyword evidence="4" id="KW-0132">Cell division</keyword>
<dbReference type="PANTHER" id="PTHR45973">
    <property type="entry name" value="PROTEIN PHOSPHATASE 1 REGULATORY SUBUNIT SDS22-RELATED"/>
    <property type="match status" value="1"/>
</dbReference>
<dbReference type="InterPro" id="IPR025875">
    <property type="entry name" value="Leu-rich_rpt_4"/>
</dbReference>
<dbReference type="SMART" id="SM00365">
    <property type="entry name" value="LRR_SD22"/>
    <property type="match status" value="3"/>
</dbReference>
<evidence type="ECO:0000256" key="2">
    <source>
        <dbReference type="ARBA" id="ARBA00022490"/>
    </source>
</evidence>
<dbReference type="Gene3D" id="3.80.10.10">
    <property type="entry name" value="Ribonuclease Inhibitor"/>
    <property type="match status" value="2"/>
</dbReference>
<reference evidence="16" key="1">
    <citation type="submission" date="2012-12" db="EMBL/GenBank/DDBJ databases">
        <authorList>
            <person name="Hellsten U."/>
            <person name="Grimwood J."/>
            <person name="Chapman J.A."/>
            <person name="Shapiro H."/>
            <person name="Aerts A."/>
            <person name="Otillar R.P."/>
            <person name="Terry A.Y."/>
            <person name="Boore J.L."/>
            <person name="Simakov O."/>
            <person name="Marletaz F."/>
            <person name="Cho S.-J."/>
            <person name="Edsinger-Gonzales E."/>
            <person name="Havlak P."/>
            <person name="Kuo D.-H."/>
            <person name="Larsson T."/>
            <person name="Lv J."/>
            <person name="Arendt D."/>
            <person name="Savage R."/>
            <person name="Osoegawa K."/>
            <person name="de Jong P."/>
            <person name="Lindberg D.R."/>
            <person name="Seaver E.C."/>
            <person name="Weisblat D.A."/>
            <person name="Putnam N.H."/>
            <person name="Grigoriev I.V."/>
            <person name="Rokhsar D.S."/>
        </authorList>
    </citation>
    <scope>NUCLEOTIDE SEQUENCE</scope>
    <source>
        <strain evidence="16">I ESC-2004</strain>
    </source>
</reference>
<dbReference type="GO" id="GO:0005814">
    <property type="term" value="C:centriole"/>
    <property type="evidence" value="ECO:0007669"/>
    <property type="project" value="UniProtKB-SubCell"/>
</dbReference>
<dbReference type="EMBL" id="KB300908">
    <property type="protein sequence ID" value="ELU06182.1"/>
    <property type="molecule type" value="Genomic_DNA"/>
</dbReference>
<keyword evidence="5" id="KW-0677">Repeat</keyword>
<dbReference type="GO" id="GO:0051301">
    <property type="term" value="P:cell division"/>
    <property type="evidence" value="ECO:0007669"/>
    <property type="project" value="UniProtKB-KW"/>
</dbReference>
<evidence type="ECO:0000256" key="10">
    <source>
        <dbReference type="ARBA" id="ARBA00054059"/>
    </source>
</evidence>
<organism evidence="14">
    <name type="scientific">Capitella teleta</name>
    <name type="common">Polychaete worm</name>
    <dbReference type="NCBI Taxonomy" id="283909"/>
    <lineage>
        <taxon>Eukaryota</taxon>
        <taxon>Metazoa</taxon>
        <taxon>Spiralia</taxon>
        <taxon>Lophotrochozoa</taxon>
        <taxon>Annelida</taxon>
        <taxon>Polychaeta</taxon>
        <taxon>Sedentaria</taxon>
        <taxon>Scolecida</taxon>
        <taxon>Capitellidae</taxon>
        <taxon>Capitella</taxon>
    </lineage>
</organism>
<dbReference type="FunFam" id="3.80.10.10:FF:000171">
    <property type="entry name" value="Leucine rich repeat and coiled-coil centrosomal protein 1"/>
    <property type="match status" value="1"/>
</dbReference>
<evidence type="ECO:0000256" key="13">
    <source>
        <dbReference type="SAM" id="MobiDB-lite"/>
    </source>
</evidence>
<name>R7UQH8_CAPTE</name>
<dbReference type="OMA" id="RTSAHIV"/>
<dbReference type="SUPFAM" id="SSF52075">
    <property type="entry name" value="Outer arm dynein light chain 1"/>
    <property type="match status" value="1"/>
</dbReference>
<dbReference type="EnsemblMetazoa" id="CapteT212152">
    <property type="protein sequence ID" value="CapteP212152"/>
    <property type="gene ID" value="CapteG212152"/>
</dbReference>
<evidence type="ECO:0000256" key="6">
    <source>
        <dbReference type="ARBA" id="ARBA00022776"/>
    </source>
</evidence>
<dbReference type="FunFam" id="3.80.10.10:FF:000148">
    <property type="entry name" value="Leucine rich repeat and coiled-coil centrosomal protein 1"/>
    <property type="match status" value="1"/>
</dbReference>
<feature type="region of interest" description="Disordered" evidence="13">
    <location>
        <begin position="307"/>
        <end position="332"/>
    </location>
</feature>
<dbReference type="PROSITE" id="PS51450">
    <property type="entry name" value="LRR"/>
    <property type="match status" value="4"/>
</dbReference>
<dbReference type="Pfam" id="PF12799">
    <property type="entry name" value="LRR_4"/>
    <property type="match status" value="2"/>
</dbReference>
<keyword evidence="16" id="KW-1185">Reference proteome</keyword>
<reference evidence="14 16" key="2">
    <citation type="journal article" date="2013" name="Nature">
        <title>Insights into bilaterian evolution from three spiralian genomes.</title>
        <authorList>
            <person name="Simakov O."/>
            <person name="Marletaz F."/>
            <person name="Cho S.J."/>
            <person name="Edsinger-Gonzales E."/>
            <person name="Havlak P."/>
            <person name="Hellsten U."/>
            <person name="Kuo D.H."/>
            <person name="Larsson T."/>
            <person name="Lv J."/>
            <person name="Arendt D."/>
            <person name="Savage R."/>
            <person name="Osoegawa K."/>
            <person name="de Jong P."/>
            <person name="Grimwood J."/>
            <person name="Chapman J.A."/>
            <person name="Shapiro H."/>
            <person name="Aerts A."/>
            <person name="Otillar R.P."/>
            <person name="Terry A.Y."/>
            <person name="Boore J.L."/>
            <person name="Grigoriev I.V."/>
            <person name="Lindberg D.R."/>
            <person name="Seaver E.C."/>
            <person name="Weisblat D.A."/>
            <person name="Putnam N.H."/>
            <person name="Rokhsar D.S."/>
        </authorList>
    </citation>
    <scope>NUCLEOTIDE SEQUENCE</scope>
    <source>
        <strain evidence="14 16">I ESC-2004</strain>
    </source>
</reference>
<comment type="subcellular location">
    <subcellularLocation>
        <location evidence="1">Cytoplasm</location>
        <location evidence="1">Cytoskeleton</location>
        <location evidence="1">Microtubule organizing center</location>
        <location evidence="1">Centrosome</location>
        <location evidence="1">Centriole</location>
    </subcellularLocation>
</comment>
<dbReference type="PANTHER" id="PTHR45973:SF13">
    <property type="entry name" value="LEUCINE RICH REPEAT AND COILED-COIL CENTROSOMAL PROTEIN 1"/>
    <property type="match status" value="1"/>
</dbReference>
<keyword evidence="9" id="KW-0131">Cell cycle</keyword>
<dbReference type="HOGENOM" id="CLU_678340_0_0_1"/>
<evidence type="ECO:0000256" key="9">
    <source>
        <dbReference type="ARBA" id="ARBA00023306"/>
    </source>
</evidence>
<sequence length="406" mass="45642">MAAAYTGREDLDDNQELCLFDAGIQSIRDVPLSSNLQVLNLHCNGIRVIENLGQLHHLKHLDLSSNQITSIEGLDSLVSLRSLNLACNRIQRVQGLSNIRCLVKLNLSYNQISDMTGFQVMQGNDFALLHVELHGNQLQSVPHVCRCIRGCVNLRHLVFSQSGASNPICHQHDYRSSILTALPSLTVLDGINRRGQEVTPDEVVTDIPGFEQYMDYLLTSSSSDMQPIRRAFPRIEAAMEAYRQRGVTTPEISTVSEYDTSQSSPACKSYPKKVVNSEIHEKRLEKLEQQLANLLLTKGSVSQRSKVNGKPLLKAKRDVDDTEESEEEKNAKLKAKPLTMRNRRPVKKTDKKTDANKQSCLRVKSKIGMNYPREQSPFLRCPFEDSMTSTGCPREEKKDGFICESI</sequence>
<dbReference type="Proteomes" id="UP000014760">
    <property type="component" value="Unassembled WGS sequence"/>
</dbReference>
<evidence type="ECO:0000313" key="14">
    <source>
        <dbReference type="EMBL" id="ELU06182.1"/>
    </source>
</evidence>
<dbReference type="InterPro" id="IPR001611">
    <property type="entry name" value="Leu-rich_rpt"/>
</dbReference>
<dbReference type="EMBL" id="AMQN01007553">
    <property type="status" value="NOT_ANNOTATED_CDS"/>
    <property type="molecule type" value="Genomic_DNA"/>
</dbReference>
<evidence type="ECO:0000256" key="5">
    <source>
        <dbReference type="ARBA" id="ARBA00022737"/>
    </source>
</evidence>
<evidence type="ECO:0000313" key="15">
    <source>
        <dbReference type="EnsemblMetazoa" id="CapteP212152"/>
    </source>
</evidence>
<evidence type="ECO:0000256" key="11">
    <source>
        <dbReference type="ARBA" id="ARBA00061329"/>
    </source>
</evidence>
<evidence type="ECO:0000256" key="4">
    <source>
        <dbReference type="ARBA" id="ARBA00022618"/>
    </source>
</evidence>
<dbReference type="STRING" id="283909.R7UQH8"/>
<evidence type="ECO:0000256" key="7">
    <source>
        <dbReference type="ARBA" id="ARBA00023054"/>
    </source>
</evidence>
<evidence type="ECO:0000256" key="8">
    <source>
        <dbReference type="ARBA" id="ARBA00023212"/>
    </source>
</evidence>
<accession>R7UQH8</accession>
<evidence type="ECO:0000313" key="16">
    <source>
        <dbReference type="Proteomes" id="UP000014760"/>
    </source>
</evidence>
<keyword evidence="2" id="KW-0963">Cytoplasm</keyword>
<keyword evidence="3" id="KW-0433">Leucine-rich repeat</keyword>
<protein>
    <recommendedName>
        <fullName evidence="12">Leucine-rich repeat and coiled-coil domain-containing protein 1</fullName>
    </recommendedName>
</protein>
<comment type="function">
    <text evidence="10">Required for the organization of the mitotic spindle. Maintains the structural integrity of centrosomes during mitosis.</text>
</comment>
<keyword evidence="7" id="KW-0175">Coiled coil</keyword>
<comment type="similarity">
    <text evidence="11">Belongs to the LRRCC1 family.</text>
</comment>
<gene>
    <name evidence="14" type="ORF">CAPTEDRAFT_212152</name>
</gene>
<proteinExistence type="inferred from homology"/>
<keyword evidence="6" id="KW-0498">Mitosis</keyword>
<evidence type="ECO:0000256" key="1">
    <source>
        <dbReference type="ARBA" id="ARBA00004114"/>
    </source>
</evidence>
<keyword evidence="8" id="KW-0206">Cytoskeleton</keyword>
<evidence type="ECO:0000256" key="3">
    <source>
        <dbReference type="ARBA" id="ARBA00022614"/>
    </source>
</evidence>